<name>A0A9W6VWV4_9ACTN</name>
<protein>
    <submittedName>
        <fullName evidence="3">Uncharacterized protein</fullName>
    </submittedName>
</protein>
<feature type="region of interest" description="Disordered" evidence="1">
    <location>
        <begin position="153"/>
        <end position="174"/>
    </location>
</feature>
<dbReference type="AlphaFoldDB" id="A0A9W6VWV4"/>
<comment type="caution">
    <text evidence="3">The sequence shown here is derived from an EMBL/GenBank/DDBJ whole genome shotgun (WGS) entry which is preliminary data.</text>
</comment>
<feature type="transmembrane region" description="Helical" evidence="2">
    <location>
        <begin position="128"/>
        <end position="152"/>
    </location>
</feature>
<accession>A0A9W6VWV4</accession>
<keyword evidence="2" id="KW-0812">Transmembrane</keyword>
<reference evidence="3" key="1">
    <citation type="submission" date="2023-03" db="EMBL/GenBank/DDBJ databases">
        <title>Actinoallomurus iriomotensis NBRC 103684.</title>
        <authorList>
            <person name="Ichikawa N."/>
            <person name="Sato H."/>
            <person name="Tonouchi N."/>
        </authorList>
    </citation>
    <scope>NUCLEOTIDE SEQUENCE</scope>
    <source>
        <strain evidence="3">NBRC 103684</strain>
    </source>
</reference>
<dbReference type="EMBL" id="BSTK01000001">
    <property type="protein sequence ID" value="GLY82629.1"/>
    <property type="molecule type" value="Genomic_DNA"/>
</dbReference>
<evidence type="ECO:0000256" key="2">
    <source>
        <dbReference type="SAM" id="Phobius"/>
    </source>
</evidence>
<feature type="non-terminal residue" evidence="3">
    <location>
        <position position="1"/>
    </location>
</feature>
<feature type="region of interest" description="Disordered" evidence="1">
    <location>
        <begin position="1"/>
        <end position="121"/>
    </location>
</feature>
<dbReference type="RefSeq" id="WP_285566403.1">
    <property type="nucleotide sequence ID" value="NZ_BSTK01000001.1"/>
</dbReference>
<evidence type="ECO:0000313" key="3">
    <source>
        <dbReference type="EMBL" id="GLY82629.1"/>
    </source>
</evidence>
<organism evidence="3 4">
    <name type="scientific">Actinoallomurus iriomotensis</name>
    <dbReference type="NCBI Taxonomy" id="478107"/>
    <lineage>
        <taxon>Bacteria</taxon>
        <taxon>Bacillati</taxon>
        <taxon>Actinomycetota</taxon>
        <taxon>Actinomycetes</taxon>
        <taxon>Streptosporangiales</taxon>
        <taxon>Thermomonosporaceae</taxon>
        <taxon>Actinoallomurus</taxon>
    </lineage>
</organism>
<keyword evidence="4" id="KW-1185">Reference proteome</keyword>
<evidence type="ECO:0000313" key="4">
    <source>
        <dbReference type="Proteomes" id="UP001165074"/>
    </source>
</evidence>
<feature type="compositionally biased region" description="Basic and acidic residues" evidence="1">
    <location>
        <begin position="104"/>
        <end position="113"/>
    </location>
</feature>
<keyword evidence="2" id="KW-0472">Membrane</keyword>
<keyword evidence="2" id="KW-1133">Transmembrane helix</keyword>
<proteinExistence type="predicted"/>
<sequence length="362" mass="38141">YDAAPPYGHEPRYDAGPPYGEEPPYDAAPPYGHEPRYDAGPPYGEEPPYDAAPPYGHEPRYDAGPPYGEAPPYDAAPPHGHEPRYDAAPSYGEEPPYDAPLHQDGPHDEEAQRPPRRRPPRRAEFPPLAYFVAAGAVVLVAVIVVVAVTVFGGDDGKPGTAPPPSAANVRTEGPGASAYSQAASTAAFNAIADRRKDAKPLTAAEVFTPKKITDDDAKATLKLAASELDAQCLSAVWGTRLAGVLQQARCTQVARATYADDRFAAMVTIFNLADARGADQVVAQADPRTGGGFPLVPPRSAAFGRAFSTARGVAMGHYAVITWVQRTDGSGDESDAALLSLLVTTGRPNAVLIRATGTGQHP</sequence>
<gene>
    <name evidence="3" type="ORF">Airi02_005610</name>
</gene>
<evidence type="ECO:0000256" key="1">
    <source>
        <dbReference type="SAM" id="MobiDB-lite"/>
    </source>
</evidence>
<dbReference type="Proteomes" id="UP001165074">
    <property type="component" value="Unassembled WGS sequence"/>
</dbReference>